<evidence type="ECO:0000313" key="4">
    <source>
        <dbReference type="EMBL" id="KYO49118.1"/>
    </source>
</evidence>
<name>A0A151PJ80_ALLMI</name>
<dbReference type="GO" id="GO:0070062">
    <property type="term" value="C:extracellular exosome"/>
    <property type="evidence" value="ECO:0007669"/>
    <property type="project" value="TreeGrafter"/>
</dbReference>
<feature type="signal peptide" evidence="3">
    <location>
        <begin position="1"/>
        <end position="24"/>
    </location>
</feature>
<dbReference type="PANTHER" id="PTHR46958">
    <property type="entry name" value="B-CELL RECEPTOR CD22"/>
    <property type="match status" value="1"/>
</dbReference>
<organism evidence="4 5">
    <name type="scientific">Alligator mississippiensis</name>
    <name type="common">American alligator</name>
    <dbReference type="NCBI Taxonomy" id="8496"/>
    <lineage>
        <taxon>Eukaryota</taxon>
        <taxon>Metazoa</taxon>
        <taxon>Chordata</taxon>
        <taxon>Craniata</taxon>
        <taxon>Vertebrata</taxon>
        <taxon>Euteleostomi</taxon>
        <taxon>Archelosauria</taxon>
        <taxon>Archosauria</taxon>
        <taxon>Crocodylia</taxon>
        <taxon>Alligatoridae</taxon>
        <taxon>Alligatorinae</taxon>
        <taxon>Alligator</taxon>
    </lineage>
</organism>
<dbReference type="GO" id="GO:0055037">
    <property type="term" value="C:recycling endosome"/>
    <property type="evidence" value="ECO:0007669"/>
    <property type="project" value="TreeGrafter"/>
</dbReference>
<dbReference type="GO" id="GO:0019903">
    <property type="term" value="F:protein phosphatase binding"/>
    <property type="evidence" value="ECO:0007669"/>
    <property type="project" value="TreeGrafter"/>
</dbReference>
<accession>A0A151PJ80</accession>
<feature type="region of interest" description="Disordered" evidence="1">
    <location>
        <begin position="203"/>
        <end position="235"/>
    </location>
</feature>
<dbReference type="PANTHER" id="PTHR46958:SF1">
    <property type="entry name" value="B-CELL RECEPTOR CD22"/>
    <property type="match status" value="1"/>
</dbReference>
<dbReference type="GO" id="GO:0042609">
    <property type="term" value="F:CD4 receptor binding"/>
    <property type="evidence" value="ECO:0007669"/>
    <property type="project" value="TreeGrafter"/>
</dbReference>
<dbReference type="Gene3D" id="2.60.40.10">
    <property type="entry name" value="Immunoglobulins"/>
    <property type="match status" value="1"/>
</dbReference>
<feature type="transmembrane region" description="Helical" evidence="2">
    <location>
        <begin position="139"/>
        <end position="161"/>
    </location>
</feature>
<dbReference type="GO" id="GO:0009897">
    <property type="term" value="C:external side of plasma membrane"/>
    <property type="evidence" value="ECO:0007669"/>
    <property type="project" value="TreeGrafter"/>
</dbReference>
<dbReference type="InterPro" id="IPR013783">
    <property type="entry name" value="Ig-like_fold"/>
</dbReference>
<evidence type="ECO:0000256" key="2">
    <source>
        <dbReference type="SAM" id="Phobius"/>
    </source>
</evidence>
<protein>
    <submittedName>
        <fullName evidence="4">Uncharacterized protein</fullName>
    </submittedName>
</protein>
<evidence type="ECO:0000256" key="3">
    <source>
        <dbReference type="SAM" id="SignalP"/>
    </source>
</evidence>
<comment type="caution">
    <text evidence="4">The sequence shown here is derived from an EMBL/GenBank/DDBJ whole genome shotgun (WGS) entry which is preliminary data.</text>
</comment>
<dbReference type="GO" id="GO:0030888">
    <property type="term" value="P:regulation of B cell proliferation"/>
    <property type="evidence" value="ECO:0007669"/>
    <property type="project" value="TreeGrafter"/>
</dbReference>
<keyword evidence="2" id="KW-1133">Transmembrane helix</keyword>
<dbReference type="GO" id="GO:0042113">
    <property type="term" value="P:B cell activation"/>
    <property type="evidence" value="ECO:0007669"/>
    <property type="project" value="TreeGrafter"/>
</dbReference>
<dbReference type="EMBL" id="AKHW03000093">
    <property type="protein sequence ID" value="KYO49118.1"/>
    <property type="molecule type" value="Genomic_DNA"/>
</dbReference>
<keyword evidence="5" id="KW-1185">Reference proteome</keyword>
<keyword evidence="2" id="KW-0472">Membrane</keyword>
<evidence type="ECO:0000313" key="5">
    <source>
        <dbReference type="Proteomes" id="UP000050525"/>
    </source>
</evidence>
<proteinExistence type="predicted"/>
<dbReference type="AlphaFoldDB" id="A0A151PJ80"/>
<reference evidence="4 5" key="1">
    <citation type="journal article" date="2012" name="Genome Biol.">
        <title>Sequencing three crocodilian genomes to illuminate the evolution of archosaurs and amniotes.</title>
        <authorList>
            <person name="St John J.A."/>
            <person name="Braun E.L."/>
            <person name="Isberg S.R."/>
            <person name="Miles L.G."/>
            <person name="Chong A.Y."/>
            <person name="Gongora J."/>
            <person name="Dalzell P."/>
            <person name="Moran C."/>
            <person name="Bed'hom B."/>
            <person name="Abzhanov A."/>
            <person name="Burgess S.C."/>
            <person name="Cooksey A.M."/>
            <person name="Castoe T.A."/>
            <person name="Crawford N.G."/>
            <person name="Densmore L.D."/>
            <person name="Drew J.C."/>
            <person name="Edwards S.V."/>
            <person name="Faircloth B.C."/>
            <person name="Fujita M.K."/>
            <person name="Greenwold M.J."/>
            <person name="Hoffmann F.G."/>
            <person name="Howard J.M."/>
            <person name="Iguchi T."/>
            <person name="Janes D.E."/>
            <person name="Khan S.Y."/>
            <person name="Kohno S."/>
            <person name="de Koning A.J."/>
            <person name="Lance S.L."/>
            <person name="McCarthy F.M."/>
            <person name="McCormack J.E."/>
            <person name="Merchant M.E."/>
            <person name="Peterson D.G."/>
            <person name="Pollock D.D."/>
            <person name="Pourmand N."/>
            <person name="Raney B.J."/>
            <person name="Roessler K.A."/>
            <person name="Sanford J.R."/>
            <person name="Sawyer R.H."/>
            <person name="Schmidt C.J."/>
            <person name="Triplett E.W."/>
            <person name="Tuberville T.D."/>
            <person name="Venegas-Anaya M."/>
            <person name="Howard J.T."/>
            <person name="Jarvis E.D."/>
            <person name="Guillette L.J.Jr."/>
            <person name="Glenn T.C."/>
            <person name="Green R.E."/>
            <person name="Ray D.A."/>
        </authorList>
    </citation>
    <scope>NUCLEOTIDE SEQUENCE [LARGE SCALE GENOMIC DNA]</scope>
    <source>
        <strain evidence="4">KSC_2009_1</strain>
    </source>
</reference>
<dbReference type="STRING" id="8496.A0A151PJ80"/>
<keyword evidence="3" id="KW-0732">Signal</keyword>
<feature type="chain" id="PRO_5007587100" evidence="3">
    <location>
        <begin position="25"/>
        <end position="235"/>
    </location>
</feature>
<gene>
    <name evidence="4" type="ORF">Y1Q_0011417</name>
</gene>
<dbReference type="GO" id="GO:0050859">
    <property type="term" value="P:negative regulation of B cell receptor signaling pathway"/>
    <property type="evidence" value="ECO:0007669"/>
    <property type="project" value="TreeGrafter"/>
</dbReference>
<dbReference type="GO" id="GO:0005769">
    <property type="term" value="C:early endosome"/>
    <property type="evidence" value="ECO:0007669"/>
    <property type="project" value="TreeGrafter"/>
</dbReference>
<evidence type="ECO:0000256" key="1">
    <source>
        <dbReference type="SAM" id="MobiDB-lite"/>
    </source>
</evidence>
<dbReference type="Proteomes" id="UP000050525">
    <property type="component" value="Unassembled WGS sequence"/>
</dbReference>
<dbReference type="GO" id="GO:0033691">
    <property type="term" value="F:sialic acid binding"/>
    <property type="evidence" value="ECO:0007669"/>
    <property type="project" value="TreeGrafter"/>
</dbReference>
<keyword evidence="2" id="KW-0812">Transmembrane</keyword>
<sequence length="235" mass="26072">MPATLLDWLGACLQILCCYQACFAPFTATTPRLMQTLVWYHQPHWKPQAWGYHGMELARIGATKQPVVAPGVSFLGNLKGNCSLLIWDVRPANNSTYEVFLSAAHSPRRKVRLKDKQDERWMDTIQVEVTDSAATMGRITAMALGGSLALLIVLGALVLGLRRWRKRQQVPNDIVPVVGGQRSFWVKRKKVRDQEGGARLGFRPLGPLGTPDDALNYSEIRFPPGSHDGPTAASR</sequence>